<keyword evidence="10" id="KW-0460">Magnesium</keyword>
<evidence type="ECO:0000256" key="12">
    <source>
        <dbReference type="ARBA" id="ARBA00023002"/>
    </source>
</evidence>
<dbReference type="GO" id="GO:0000287">
    <property type="term" value="F:magnesium ion binding"/>
    <property type="evidence" value="ECO:0007669"/>
    <property type="project" value="InterPro"/>
</dbReference>
<dbReference type="GO" id="GO:0006102">
    <property type="term" value="P:isocitrate metabolic process"/>
    <property type="evidence" value="ECO:0007669"/>
    <property type="project" value="TreeGrafter"/>
</dbReference>
<evidence type="ECO:0000256" key="18">
    <source>
        <dbReference type="ARBA" id="ARBA00046127"/>
    </source>
</evidence>
<dbReference type="Gene3D" id="3.30.70.1570">
    <property type="match status" value="1"/>
</dbReference>
<keyword evidence="13" id="KW-0464">Manganese</keyword>
<keyword evidence="11" id="KW-0521">NADP</keyword>
<dbReference type="InterPro" id="IPR014273">
    <property type="entry name" value="Isocitrate_DH_bac-typ"/>
</dbReference>
<dbReference type="AlphaFoldDB" id="A0A8K0F2A9"/>
<dbReference type="EC" id="1.1.1.42" evidence="5"/>
<keyword evidence="21" id="KW-1185">Reference proteome</keyword>
<comment type="subunit">
    <text evidence="4">Homodimer.</text>
</comment>
<comment type="similarity">
    <text evidence="3">Belongs to the isocitrate and isopropylmalate dehydrogenases family.</text>
</comment>
<dbReference type="SUPFAM" id="SSF53659">
    <property type="entry name" value="Isocitrate/Isopropylmalate dehydrogenase-like"/>
    <property type="match status" value="1"/>
</dbReference>
<evidence type="ECO:0000256" key="3">
    <source>
        <dbReference type="ARBA" id="ARBA00007769"/>
    </source>
</evidence>
<evidence type="ECO:0000313" key="21">
    <source>
        <dbReference type="Proteomes" id="UP000799049"/>
    </source>
</evidence>
<evidence type="ECO:0000256" key="16">
    <source>
        <dbReference type="ARBA" id="ARBA00029990"/>
    </source>
</evidence>
<evidence type="ECO:0000256" key="14">
    <source>
        <dbReference type="ARBA" id="ARBA00023554"/>
    </source>
</evidence>
<evidence type="ECO:0000256" key="2">
    <source>
        <dbReference type="ARBA" id="ARBA00001946"/>
    </source>
</evidence>
<dbReference type="OrthoDB" id="419183at2759"/>
<evidence type="ECO:0000256" key="7">
    <source>
        <dbReference type="ARBA" id="ARBA00022435"/>
    </source>
</evidence>
<keyword evidence="12" id="KW-0560">Oxidoreductase</keyword>
<dbReference type="Proteomes" id="UP000799049">
    <property type="component" value="Unassembled WGS sequence"/>
</dbReference>
<dbReference type="InterPro" id="IPR019818">
    <property type="entry name" value="IsoCit/isopropylmalate_DH_CS"/>
</dbReference>
<dbReference type="GO" id="GO:0006097">
    <property type="term" value="P:glyoxylate cycle"/>
    <property type="evidence" value="ECO:0007669"/>
    <property type="project" value="UniProtKB-KW"/>
</dbReference>
<comment type="cofactor">
    <cofactor evidence="1">
        <name>Mn(2+)</name>
        <dbReference type="ChEBI" id="CHEBI:29035"/>
    </cofactor>
</comment>
<protein>
    <recommendedName>
        <fullName evidence="6">Isocitrate dehydrogenase [NADP]</fullName>
        <ecNumber evidence="5">1.1.1.42</ecNumber>
    </recommendedName>
    <alternativeName>
        <fullName evidence="15">IDP</fullName>
    </alternativeName>
    <alternativeName>
        <fullName evidence="16">NADP(+)-specific ICDH</fullName>
    </alternativeName>
    <alternativeName>
        <fullName evidence="17">Oxalosuccinate decarboxylase</fullName>
    </alternativeName>
</protein>
<sequence length="501" mass="54383">MLRRFSSTSRPVITLARGDGIGPSLSDAVVHCLKASGAQLDIQEVSVGEQAYLAGHSSGIPPSAWDTIRRNKVLLKGPITTPQGSGYKSLNVSLRKTLGLYCNMRPVVAVSPAIPTRFPDMDVVIIRENEEDLYAGIEHRQTQQVIQCLKLITQPGCERIVRYAFDYAKKNNRKKVTCMVKDNIMKATDGLFTRVFREVGEQYPEIQQDVMIIDIGAARLANNPTAFDVIVTLNLYGDIISDIAAEISGSVGIGASANIGATHAMFEAVHGSAPTIAGKNIANPSGMLLSSVMMLNHLGQADVASRLHNAWLATVESGIRTVDIAESKDKAVGTREFAAAVAKNSELEMLPRVLKPLKYSGAALSPDSTSSRPSLFSDRAALPSAKLQKKELMGVDIFVEYTNGTPSDLANILTSSTTTCKDVGLKLITNRGVKVWPDGYPETFTVDHWRCRFRSMDNSPLPYAQVVKLLECLASRGVDVIKTENLYFFDGKPGFSMGQGE</sequence>
<evidence type="ECO:0000259" key="19">
    <source>
        <dbReference type="SMART" id="SM01329"/>
    </source>
</evidence>
<dbReference type="GO" id="GO:0006099">
    <property type="term" value="P:tricarboxylic acid cycle"/>
    <property type="evidence" value="ECO:0007669"/>
    <property type="project" value="UniProtKB-KW"/>
</dbReference>
<organism evidence="20 21">
    <name type="scientific">Andalucia godoyi</name>
    <name type="common">Flagellate</name>
    <dbReference type="NCBI Taxonomy" id="505711"/>
    <lineage>
        <taxon>Eukaryota</taxon>
        <taxon>Discoba</taxon>
        <taxon>Jakobida</taxon>
        <taxon>Andalucina</taxon>
        <taxon>Andaluciidae</taxon>
        <taxon>Andalucia</taxon>
    </lineage>
</organism>
<dbReference type="Gene3D" id="3.40.718.10">
    <property type="entry name" value="Isopropylmalate Dehydrogenase"/>
    <property type="match status" value="1"/>
</dbReference>
<dbReference type="GO" id="GO:0051287">
    <property type="term" value="F:NAD binding"/>
    <property type="evidence" value="ECO:0007669"/>
    <property type="project" value="InterPro"/>
</dbReference>
<proteinExistence type="inferred from homology"/>
<reference evidence="20" key="1">
    <citation type="submission" date="2019-09" db="EMBL/GenBank/DDBJ databases">
        <title>The Mitochondrial Proteome of the Jakobid, Andalucia godoyi, a Protist With the Most Gene-Rich and Bacteria-Like Mitochondrial Genome.</title>
        <authorList>
            <person name="Gray M.W."/>
            <person name="Burger G."/>
            <person name="Derelle R."/>
            <person name="Klimes V."/>
            <person name="Leger M."/>
            <person name="Sarrasin M."/>
            <person name="Vlcek C."/>
            <person name="Roger A.J."/>
            <person name="Elias M."/>
            <person name="Lang B.F."/>
        </authorList>
    </citation>
    <scope>NUCLEOTIDE SEQUENCE</scope>
    <source>
        <strain evidence="20">And28</strain>
    </source>
</reference>
<comment type="caution">
    <text evidence="20">The sequence shown here is derived from an EMBL/GenBank/DDBJ whole genome shotgun (WGS) entry which is preliminary data.</text>
</comment>
<evidence type="ECO:0000256" key="17">
    <source>
        <dbReference type="ARBA" id="ARBA00031098"/>
    </source>
</evidence>
<name>A0A8K0F2A9_ANDGO</name>
<evidence type="ECO:0000313" key="20">
    <source>
        <dbReference type="EMBL" id="KAF0852733.1"/>
    </source>
</evidence>
<dbReference type="GO" id="GO:0005739">
    <property type="term" value="C:mitochondrion"/>
    <property type="evidence" value="ECO:0007669"/>
    <property type="project" value="TreeGrafter"/>
</dbReference>
<keyword evidence="9" id="KW-0479">Metal-binding</keyword>
<evidence type="ECO:0000256" key="1">
    <source>
        <dbReference type="ARBA" id="ARBA00001936"/>
    </source>
</evidence>
<comment type="catalytic activity">
    <reaction evidence="14">
        <text>D-threo-isocitrate + NADP(+) = 2-oxoglutarate + CO2 + NADPH</text>
        <dbReference type="Rhea" id="RHEA:19629"/>
        <dbReference type="ChEBI" id="CHEBI:15562"/>
        <dbReference type="ChEBI" id="CHEBI:16526"/>
        <dbReference type="ChEBI" id="CHEBI:16810"/>
        <dbReference type="ChEBI" id="CHEBI:57783"/>
        <dbReference type="ChEBI" id="CHEBI:58349"/>
        <dbReference type="EC" id="1.1.1.42"/>
    </reaction>
</comment>
<accession>A0A8K0F2A9</accession>
<keyword evidence="7" id="KW-0329">Glyoxylate bypass</keyword>
<dbReference type="GO" id="GO:0004449">
    <property type="term" value="F:isocitrate dehydrogenase (NAD+) activity"/>
    <property type="evidence" value="ECO:0007669"/>
    <property type="project" value="TreeGrafter"/>
</dbReference>
<dbReference type="GO" id="GO:0004450">
    <property type="term" value="F:isocitrate dehydrogenase (NADP+) activity"/>
    <property type="evidence" value="ECO:0007669"/>
    <property type="project" value="UniProtKB-EC"/>
</dbReference>
<keyword evidence="8" id="KW-0816">Tricarboxylic acid cycle</keyword>
<dbReference type="InterPro" id="IPR024084">
    <property type="entry name" value="IsoPropMal-DH-like_dom"/>
</dbReference>
<dbReference type="InterPro" id="IPR046997">
    <property type="entry name" value="Isocitrate_DH_TT1725_C_sf"/>
</dbReference>
<evidence type="ECO:0000256" key="6">
    <source>
        <dbReference type="ARBA" id="ARBA00019562"/>
    </source>
</evidence>
<evidence type="ECO:0000256" key="5">
    <source>
        <dbReference type="ARBA" id="ARBA00013013"/>
    </source>
</evidence>
<dbReference type="SMART" id="SM01329">
    <property type="entry name" value="Iso_dh"/>
    <property type="match status" value="1"/>
</dbReference>
<evidence type="ECO:0000256" key="9">
    <source>
        <dbReference type="ARBA" id="ARBA00022723"/>
    </source>
</evidence>
<dbReference type="EMBL" id="VRVR01000019">
    <property type="protein sequence ID" value="KAF0852733.1"/>
    <property type="molecule type" value="Genomic_DNA"/>
</dbReference>
<evidence type="ECO:0000256" key="4">
    <source>
        <dbReference type="ARBA" id="ARBA00011738"/>
    </source>
</evidence>
<dbReference type="PROSITE" id="PS00470">
    <property type="entry name" value="IDH_IMDH"/>
    <property type="match status" value="1"/>
</dbReference>
<evidence type="ECO:0000256" key="8">
    <source>
        <dbReference type="ARBA" id="ARBA00022532"/>
    </source>
</evidence>
<evidence type="ECO:0000256" key="13">
    <source>
        <dbReference type="ARBA" id="ARBA00023211"/>
    </source>
</evidence>
<comment type="function">
    <text evidence="18">Catalyzes the oxidative decarboxylation of isocitrate to 2-oxoglutarate and carbon dioxide with the concomitant reduction of NADP(+).</text>
</comment>
<evidence type="ECO:0000256" key="11">
    <source>
        <dbReference type="ARBA" id="ARBA00022857"/>
    </source>
</evidence>
<comment type="cofactor">
    <cofactor evidence="2">
        <name>Mg(2+)</name>
        <dbReference type="ChEBI" id="CHEBI:18420"/>
    </cofactor>
</comment>
<dbReference type="NCBIfam" id="TIGR02924">
    <property type="entry name" value="ICDH_alpha"/>
    <property type="match status" value="1"/>
</dbReference>
<evidence type="ECO:0000256" key="15">
    <source>
        <dbReference type="ARBA" id="ARBA00029765"/>
    </source>
</evidence>
<dbReference type="Pfam" id="PF00180">
    <property type="entry name" value="Iso_dh"/>
    <property type="match status" value="1"/>
</dbReference>
<gene>
    <name evidence="20" type="ORF">ANDGO_00656</name>
</gene>
<dbReference type="Pfam" id="PF18324">
    <property type="entry name" value="Isocitrate_DH_C_bact"/>
    <property type="match status" value="1"/>
</dbReference>
<dbReference type="InterPro" id="IPR040978">
    <property type="entry name" value="Isocitrate_DH_TT1725_C"/>
</dbReference>
<dbReference type="NCBIfam" id="NF006673">
    <property type="entry name" value="PRK09222.1"/>
    <property type="match status" value="1"/>
</dbReference>
<feature type="domain" description="Isopropylmalate dehydrogenase-like" evidence="19">
    <location>
        <begin position="12"/>
        <end position="341"/>
    </location>
</feature>
<evidence type="ECO:0000256" key="10">
    <source>
        <dbReference type="ARBA" id="ARBA00022842"/>
    </source>
</evidence>
<dbReference type="PANTHER" id="PTHR11835">
    <property type="entry name" value="DECARBOXYLATING DEHYDROGENASES-ISOCITRATE, ISOPROPYLMALATE, TARTRATE"/>
    <property type="match status" value="1"/>
</dbReference>
<dbReference type="PANTHER" id="PTHR11835:SF43">
    <property type="entry name" value="ISOPROPYLMALATE DEHYDROGENASE-LIKE DOMAIN-CONTAINING PROTEIN"/>
    <property type="match status" value="1"/>
</dbReference>